<dbReference type="Proteomes" id="UP001194729">
    <property type="component" value="Unassembled WGS sequence"/>
</dbReference>
<dbReference type="EMBL" id="JADKYU010000666">
    <property type="protein sequence ID" value="MBF4985158.1"/>
    <property type="molecule type" value="Genomic_DNA"/>
</dbReference>
<accession>A0ABS0A6Z6</accession>
<feature type="transmembrane region" description="Helical" evidence="1">
    <location>
        <begin position="7"/>
        <end position="27"/>
    </location>
</feature>
<comment type="caution">
    <text evidence="2">The sequence shown here is derived from an EMBL/GenBank/DDBJ whole genome shotgun (WGS) entry which is preliminary data.</text>
</comment>
<evidence type="ECO:0000256" key="1">
    <source>
        <dbReference type="SAM" id="Phobius"/>
    </source>
</evidence>
<keyword evidence="1" id="KW-0812">Transmembrane</keyword>
<keyword evidence="1" id="KW-0472">Membrane</keyword>
<evidence type="ECO:0000313" key="2">
    <source>
        <dbReference type="EMBL" id="MBF4985158.1"/>
    </source>
</evidence>
<gene>
    <name evidence="2" type="ORF">FNJ87_12735</name>
</gene>
<evidence type="ECO:0000313" key="3">
    <source>
        <dbReference type="Proteomes" id="UP001194729"/>
    </source>
</evidence>
<keyword evidence="1" id="KW-1133">Transmembrane helix</keyword>
<keyword evidence="3" id="KW-1185">Reference proteome</keyword>
<protein>
    <submittedName>
        <fullName evidence="2">Uncharacterized protein</fullName>
    </submittedName>
</protein>
<name>A0ABS0A6Z6_9FLAO</name>
<organism evidence="2 3">
    <name type="scientific">Nonlabens mediterrranea</name>
    <dbReference type="NCBI Taxonomy" id="1419947"/>
    <lineage>
        <taxon>Bacteria</taxon>
        <taxon>Pseudomonadati</taxon>
        <taxon>Bacteroidota</taxon>
        <taxon>Flavobacteriia</taxon>
        <taxon>Flavobacteriales</taxon>
        <taxon>Flavobacteriaceae</taxon>
        <taxon>Nonlabens</taxon>
    </lineage>
</organism>
<sequence length="76" mass="8750">MNAMVKMYVIHVAVFIAIFLIARYIISQFVVDPTFWTTIIPIICGWLLAPKPHVEDQQSGKQYGLRIVFSNKIIKL</sequence>
<reference evidence="2 3" key="1">
    <citation type="submission" date="2020-11" db="EMBL/GenBank/DDBJ databases">
        <title>P. mediterranea TC4 genome.</title>
        <authorList>
            <person name="Molmeret M."/>
        </authorList>
    </citation>
    <scope>NUCLEOTIDE SEQUENCE [LARGE SCALE GENOMIC DNA]</scope>
    <source>
        <strain evidence="2 3">TC4</strain>
    </source>
</reference>
<proteinExistence type="predicted"/>